<dbReference type="InterPro" id="IPR002902">
    <property type="entry name" value="GNK2"/>
</dbReference>
<evidence type="ECO:0000256" key="1">
    <source>
        <dbReference type="ARBA" id="ARBA00002571"/>
    </source>
</evidence>
<protein>
    <submittedName>
        <fullName evidence="11">Antifungal ginkbilobin-like protein</fullName>
    </submittedName>
</protein>
<evidence type="ECO:0000256" key="8">
    <source>
        <dbReference type="ARBA" id="ARBA00023157"/>
    </source>
</evidence>
<feature type="chain" id="PRO_5032675847" evidence="9">
    <location>
        <begin position="24"/>
        <end position="129"/>
    </location>
</feature>
<evidence type="ECO:0000256" key="5">
    <source>
        <dbReference type="ARBA" id="ARBA00022821"/>
    </source>
</evidence>
<evidence type="ECO:0000256" key="6">
    <source>
        <dbReference type="ARBA" id="ARBA00023022"/>
    </source>
</evidence>
<keyword evidence="4" id="KW-0430">Lectin</keyword>
<evidence type="ECO:0000256" key="7">
    <source>
        <dbReference type="ARBA" id="ARBA00023035"/>
    </source>
</evidence>
<dbReference type="GO" id="GO:0009506">
    <property type="term" value="C:plasmodesma"/>
    <property type="evidence" value="ECO:0007669"/>
    <property type="project" value="TreeGrafter"/>
</dbReference>
<feature type="domain" description="Gnk2-homologous" evidence="10">
    <location>
        <begin position="27"/>
        <end position="129"/>
    </location>
</feature>
<evidence type="ECO:0000313" key="11">
    <source>
        <dbReference type="EMBL" id="QSD59062.1"/>
    </source>
</evidence>
<keyword evidence="9" id="KW-0732">Signal</keyword>
<dbReference type="Pfam" id="PF01657">
    <property type="entry name" value="Stress-antifung"/>
    <property type="match status" value="1"/>
</dbReference>
<name>A0A896SZ55_PINSY</name>
<dbReference type="PROSITE" id="PS51473">
    <property type="entry name" value="GNK2"/>
    <property type="match status" value="1"/>
</dbReference>
<evidence type="ECO:0000256" key="3">
    <source>
        <dbReference type="ARBA" id="ARBA00022577"/>
    </source>
</evidence>
<evidence type="ECO:0000256" key="2">
    <source>
        <dbReference type="ARBA" id="ARBA00022529"/>
    </source>
</evidence>
<dbReference type="InterPro" id="IPR038408">
    <property type="entry name" value="GNK2_sf"/>
</dbReference>
<dbReference type="AlphaFoldDB" id="A0A896SZ55"/>
<organism evidence="11">
    <name type="scientific">Pinus sylvestris</name>
    <name type="common">Scotch pine</name>
    <dbReference type="NCBI Taxonomy" id="3349"/>
    <lineage>
        <taxon>Eukaryota</taxon>
        <taxon>Viridiplantae</taxon>
        <taxon>Streptophyta</taxon>
        <taxon>Embryophyta</taxon>
        <taxon>Tracheophyta</taxon>
        <taxon>Spermatophyta</taxon>
        <taxon>Pinopsida</taxon>
        <taxon>Pinidae</taxon>
        <taxon>Conifers I</taxon>
        <taxon>Pinales</taxon>
        <taxon>Pinaceae</taxon>
        <taxon>Pinus</taxon>
        <taxon>Pinus subgen. Pinus</taxon>
    </lineage>
</organism>
<keyword evidence="3" id="KW-0295">Fungicide</keyword>
<dbReference type="GO" id="GO:0031640">
    <property type="term" value="P:killing of cells of another organism"/>
    <property type="evidence" value="ECO:0007669"/>
    <property type="project" value="UniProtKB-KW"/>
</dbReference>
<evidence type="ECO:0000256" key="9">
    <source>
        <dbReference type="SAM" id="SignalP"/>
    </source>
</evidence>
<dbReference type="PANTHER" id="PTHR32080">
    <property type="entry name" value="ANTIFUNGAL PROTEIN GINKBILOBIN-2-LIKE"/>
    <property type="match status" value="1"/>
</dbReference>
<dbReference type="CDD" id="cd23509">
    <property type="entry name" value="Gnk2-like"/>
    <property type="match status" value="1"/>
</dbReference>
<keyword evidence="5" id="KW-0611">Plant defense</keyword>
<dbReference type="EMBL" id="MW116843">
    <property type="protein sequence ID" value="QSD59062.1"/>
    <property type="molecule type" value="mRNA"/>
</dbReference>
<sequence length="129" mass="13816">MRYSFGFTLAVMVVALVVGSAVGTPNTNFVSSVCNGQKIQSGSSFYSTLGSLLVDLERNTALSGYDYKASRAGSPTAYGRGVCKQGISQSDCTACLQNLGGRIWSICAYAIGARVQLTDCFIRYEQYSF</sequence>
<keyword evidence="2" id="KW-0929">Antimicrobial</keyword>
<evidence type="ECO:0000259" key="10">
    <source>
        <dbReference type="PROSITE" id="PS51473"/>
    </source>
</evidence>
<dbReference type="InterPro" id="IPR051378">
    <property type="entry name" value="Cell2Cell_Antifungal"/>
</dbReference>
<evidence type="ECO:0000256" key="4">
    <source>
        <dbReference type="ARBA" id="ARBA00022734"/>
    </source>
</evidence>
<gene>
    <name evidence="11" type="primary">GNKL1</name>
</gene>
<dbReference type="PANTHER" id="PTHR32080:SF54">
    <property type="entry name" value="GNK2-HOMOLOGOUS DOMAIN-CONTAINING PROTEIN"/>
    <property type="match status" value="1"/>
</dbReference>
<dbReference type="GO" id="GO:0005537">
    <property type="term" value="F:D-mannose binding"/>
    <property type="evidence" value="ECO:0007669"/>
    <property type="project" value="UniProtKB-KW"/>
</dbReference>
<dbReference type="GO" id="GO:0042742">
    <property type="term" value="P:defense response to bacterium"/>
    <property type="evidence" value="ECO:0007669"/>
    <property type="project" value="UniProtKB-KW"/>
</dbReference>
<dbReference type="GO" id="GO:0050832">
    <property type="term" value="P:defense response to fungus"/>
    <property type="evidence" value="ECO:0007669"/>
    <property type="project" value="UniProtKB-KW"/>
</dbReference>
<keyword evidence="6" id="KW-0044">Antibiotic</keyword>
<keyword evidence="7" id="KW-0465">Mannose-binding</keyword>
<feature type="signal peptide" evidence="9">
    <location>
        <begin position="1"/>
        <end position="23"/>
    </location>
</feature>
<reference evidence="11" key="1">
    <citation type="submission" date="2020-10" db="EMBL/GenBank/DDBJ databases">
        <authorList>
            <person name="Mozharovskaya L."/>
            <person name="Baranov O."/>
        </authorList>
    </citation>
    <scope>NUCLEOTIDE SEQUENCE</scope>
</reference>
<keyword evidence="8" id="KW-1015">Disulfide bond</keyword>
<proteinExistence type="evidence at transcript level"/>
<dbReference type="Gene3D" id="3.30.430.20">
    <property type="entry name" value="Gnk2 domain, C-X8-C-X2-C motif"/>
    <property type="match status" value="1"/>
</dbReference>
<comment type="function">
    <text evidence="1">Exerts antifungal activity through its carbohydrate-binding specificity.</text>
</comment>
<accession>A0A896SZ55</accession>